<gene>
    <name evidence="1" type="ORF">METZ01_LOCUS486998</name>
</gene>
<evidence type="ECO:0000313" key="1">
    <source>
        <dbReference type="EMBL" id="SVE34144.1"/>
    </source>
</evidence>
<accession>A0A383CPU5</accession>
<reference evidence="1" key="1">
    <citation type="submission" date="2018-05" db="EMBL/GenBank/DDBJ databases">
        <authorList>
            <person name="Lanie J.A."/>
            <person name="Ng W.-L."/>
            <person name="Kazmierczak K.M."/>
            <person name="Andrzejewski T.M."/>
            <person name="Davidsen T.M."/>
            <person name="Wayne K.J."/>
            <person name="Tettelin H."/>
            <person name="Glass J.I."/>
            <person name="Rusch D."/>
            <person name="Podicherti R."/>
            <person name="Tsui H.-C.T."/>
            <person name="Winkler M.E."/>
        </authorList>
    </citation>
    <scope>NUCLEOTIDE SEQUENCE</scope>
</reference>
<proteinExistence type="predicted"/>
<dbReference type="AlphaFoldDB" id="A0A383CPU5"/>
<name>A0A383CPU5_9ZZZZ</name>
<dbReference type="EMBL" id="UINC01210608">
    <property type="protein sequence ID" value="SVE34144.1"/>
    <property type="molecule type" value="Genomic_DNA"/>
</dbReference>
<protein>
    <submittedName>
        <fullName evidence="1">Uncharacterized protein</fullName>
    </submittedName>
</protein>
<organism evidence="1">
    <name type="scientific">marine metagenome</name>
    <dbReference type="NCBI Taxonomy" id="408172"/>
    <lineage>
        <taxon>unclassified sequences</taxon>
        <taxon>metagenomes</taxon>
        <taxon>ecological metagenomes</taxon>
    </lineage>
</organism>
<sequence length="27" mass="3214">MFYYVCYICFSDYLTGLDAYVCAGIYR</sequence>